<dbReference type="RefSeq" id="WP_114065170.1">
    <property type="nucleotide sequence ID" value="NZ_CP030850.1"/>
</dbReference>
<name>A0A344TCL2_9BACT</name>
<dbReference type="Proteomes" id="UP000251993">
    <property type="component" value="Chromosome"/>
</dbReference>
<reference evidence="1 2" key="1">
    <citation type="submission" date="2018-07" db="EMBL/GenBank/DDBJ databases">
        <title>Genome sequencing of Runella.</title>
        <authorList>
            <person name="Baek M.-G."/>
            <person name="Yi H."/>
        </authorList>
    </citation>
    <scope>NUCLEOTIDE SEQUENCE [LARGE SCALE GENOMIC DNA]</scope>
    <source>
        <strain evidence="1 2">HYN0085</strain>
    </source>
</reference>
<dbReference type="EMBL" id="CP030850">
    <property type="protein sequence ID" value="AXE16383.1"/>
    <property type="molecule type" value="Genomic_DNA"/>
</dbReference>
<evidence type="ECO:0000313" key="2">
    <source>
        <dbReference type="Proteomes" id="UP000251993"/>
    </source>
</evidence>
<keyword evidence="2" id="KW-1185">Reference proteome</keyword>
<organism evidence="1 2">
    <name type="scientific">Runella rosea</name>
    <dbReference type="NCBI Taxonomy" id="2259595"/>
    <lineage>
        <taxon>Bacteria</taxon>
        <taxon>Pseudomonadati</taxon>
        <taxon>Bacteroidota</taxon>
        <taxon>Cytophagia</taxon>
        <taxon>Cytophagales</taxon>
        <taxon>Spirosomataceae</taxon>
        <taxon>Runella</taxon>
    </lineage>
</organism>
<dbReference type="PROSITE" id="PS51257">
    <property type="entry name" value="PROKAR_LIPOPROTEIN"/>
    <property type="match status" value="1"/>
</dbReference>
<dbReference type="AlphaFoldDB" id="A0A344TCL2"/>
<gene>
    <name evidence="1" type="ORF">DR864_00900</name>
</gene>
<dbReference type="KEGG" id="run:DR864_00900"/>
<proteinExistence type="predicted"/>
<protein>
    <submittedName>
        <fullName evidence="1">Uncharacterized protein</fullName>
    </submittedName>
</protein>
<accession>A0A344TCL2</accession>
<dbReference type="OrthoDB" id="964525at2"/>
<sequence length="160" mass="17988">MMQTMKIQGLIFALLIGVLGCKKKDVSTQMDRAWIMKQAVHIPQGGGGRTKVYERGQAGNLFNYDGFLLDLSNQNALQFTDIGQGGDRFDFTGKWRVDQNVRLVLFELNPEPTCSEGVDCAKEGIQFFIDKISDTELKINRLYVSDKTGNTVNEYTLIPK</sequence>
<evidence type="ECO:0000313" key="1">
    <source>
        <dbReference type="EMBL" id="AXE16383.1"/>
    </source>
</evidence>